<evidence type="ECO:0008006" key="4">
    <source>
        <dbReference type="Google" id="ProtNLM"/>
    </source>
</evidence>
<dbReference type="GO" id="GO:0043565">
    <property type="term" value="F:sequence-specific DNA binding"/>
    <property type="evidence" value="ECO:0007669"/>
    <property type="project" value="InterPro"/>
</dbReference>
<comment type="caution">
    <text evidence="2">The sequence shown here is derived from an EMBL/GenBank/DDBJ whole genome shotgun (WGS) entry which is preliminary data.</text>
</comment>
<keyword evidence="2" id="KW-0614">Plasmid</keyword>
<name>W6S160_9HYPH</name>
<dbReference type="Proteomes" id="UP000019443">
    <property type="component" value="Unassembled WGS sequence"/>
</dbReference>
<evidence type="ECO:0000313" key="3">
    <source>
        <dbReference type="Proteomes" id="UP000019443"/>
    </source>
</evidence>
<dbReference type="EMBL" id="CBYB010000018">
    <property type="protein sequence ID" value="CDM60206.1"/>
    <property type="molecule type" value="Genomic_DNA"/>
</dbReference>
<feature type="region of interest" description="Disordered" evidence="1">
    <location>
        <begin position="53"/>
        <end position="73"/>
    </location>
</feature>
<reference evidence="2" key="1">
    <citation type="submission" date="2013-11" db="EMBL/GenBank/DDBJ databases">
        <title>Draft genome sequence of the broad-host-range Rhizobium sp. LPU83 strain, a member of the low-genetic diversity Oregon-like Rhizobium sp. group.</title>
        <authorList>
            <person name="Wibberg D."/>
            <person name="Puehler A."/>
            <person name="Schlueter A."/>
        </authorList>
    </citation>
    <scope>NUCLEOTIDE SEQUENCE [LARGE SCALE GENOMIC DNA]</scope>
    <source>
        <strain evidence="2">LPU83</strain>
        <plasmid evidence="2">pLPU83b</plasmid>
    </source>
</reference>
<dbReference type="InterPro" id="IPR010921">
    <property type="entry name" value="Trp_repressor/repl_initiator"/>
</dbReference>
<gene>
    <name evidence="2" type="ORF">LPU83_pLPU83b_0212</name>
</gene>
<accession>W6S160</accession>
<proteinExistence type="predicted"/>
<sequence>MTRRPRRNHSPAFIRGGQTLVELSRQFDVHANQIKQWKDKLLEGRPAFSVMRARRNRRNPLSISKHSLPRLEN</sequence>
<evidence type="ECO:0000313" key="2">
    <source>
        <dbReference type="EMBL" id="CDM60206.1"/>
    </source>
</evidence>
<keyword evidence="3" id="KW-1185">Reference proteome</keyword>
<geneLocation type="plasmid" evidence="2">
    <name>pLPU83b</name>
</geneLocation>
<protein>
    <recommendedName>
        <fullName evidence="4">Transposase</fullName>
    </recommendedName>
</protein>
<dbReference type="SUPFAM" id="SSF48295">
    <property type="entry name" value="TrpR-like"/>
    <property type="match status" value="1"/>
</dbReference>
<evidence type="ECO:0000256" key="1">
    <source>
        <dbReference type="SAM" id="MobiDB-lite"/>
    </source>
</evidence>
<dbReference type="AlphaFoldDB" id="W6S160"/>
<organism evidence="2 3">
    <name type="scientific">Rhizobium favelukesii</name>
    <dbReference type="NCBI Taxonomy" id="348824"/>
    <lineage>
        <taxon>Bacteria</taxon>
        <taxon>Pseudomonadati</taxon>
        <taxon>Pseudomonadota</taxon>
        <taxon>Alphaproteobacteria</taxon>
        <taxon>Hyphomicrobiales</taxon>
        <taxon>Rhizobiaceae</taxon>
        <taxon>Rhizobium/Agrobacterium group</taxon>
        <taxon>Rhizobium</taxon>
    </lineage>
</organism>